<name>A0ABW1U8F1_9LACO</name>
<evidence type="ECO:0000313" key="2">
    <source>
        <dbReference type="Proteomes" id="UP001596258"/>
    </source>
</evidence>
<dbReference type="Proteomes" id="UP001596258">
    <property type="component" value="Unassembled WGS sequence"/>
</dbReference>
<evidence type="ECO:0008006" key="3">
    <source>
        <dbReference type="Google" id="ProtNLM"/>
    </source>
</evidence>
<sequence>MKIMKWLGGLLLLAVLIGGAMWGMNRMYRGMFGNNHYYQRSRAYTTQDGLLNQKMRSPQQMKRLTQLTHGTRYTGNTSLDQAARTYRYRVGKDDISNFMGTDAKLQLYTTSKLMTTAKVRVAASFWNRVAGQPIVQVVQSAKQSDEVIHDAQPKAHDQSLGGQTYDRQGMVFYPKNWRSSGLAATEKSDWQTAVLIREIGHALGIPSLAGGRQGTNAFDQGKITAEVMSYWSVGSAAPAANRQGITSTTMDGAALALAGLSWRRPQRLASWVFTQHPVIVHVHDDRVTTK</sequence>
<reference evidence="2" key="1">
    <citation type="journal article" date="2019" name="Int. J. Syst. Evol. Microbiol.">
        <title>The Global Catalogue of Microorganisms (GCM) 10K type strain sequencing project: providing services to taxonomists for standard genome sequencing and annotation.</title>
        <authorList>
            <consortium name="The Broad Institute Genomics Platform"/>
            <consortium name="The Broad Institute Genome Sequencing Center for Infectious Disease"/>
            <person name="Wu L."/>
            <person name="Ma J."/>
        </authorList>
    </citation>
    <scope>NUCLEOTIDE SEQUENCE [LARGE SCALE GENOMIC DNA]</scope>
    <source>
        <strain evidence="2">CCM 8893</strain>
    </source>
</reference>
<dbReference type="Gene3D" id="3.40.390.10">
    <property type="entry name" value="Collagenase (Catalytic Domain)"/>
    <property type="match status" value="1"/>
</dbReference>
<dbReference type="RefSeq" id="WP_125577702.1">
    <property type="nucleotide sequence ID" value="NZ_JBHSSO010000005.1"/>
</dbReference>
<keyword evidence="2" id="KW-1185">Reference proteome</keyword>
<dbReference type="InterPro" id="IPR024079">
    <property type="entry name" value="MetalloPept_cat_dom_sf"/>
</dbReference>
<dbReference type="EMBL" id="JBHSSO010000005">
    <property type="protein sequence ID" value="MFC6288895.1"/>
    <property type="molecule type" value="Genomic_DNA"/>
</dbReference>
<dbReference type="SUPFAM" id="SSF55486">
    <property type="entry name" value="Metalloproteases ('zincins'), catalytic domain"/>
    <property type="match status" value="1"/>
</dbReference>
<evidence type="ECO:0000313" key="1">
    <source>
        <dbReference type="EMBL" id="MFC6288895.1"/>
    </source>
</evidence>
<gene>
    <name evidence="1" type="ORF">ACFP1M_01540</name>
</gene>
<comment type="caution">
    <text evidence="1">The sequence shown here is derived from an EMBL/GenBank/DDBJ whole genome shotgun (WGS) entry which is preliminary data.</text>
</comment>
<protein>
    <recommendedName>
        <fullName evidence="3">Peptidase M10 metallopeptidase domain-containing protein</fullName>
    </recommendedName>
</protein>
<accession>A0ABW1U8F1</accession>
<organism evidence="1 2">
    <name type="scientific">Levilactobacillus angrenensis</name>
    <dbReference type="NCBI Taxonomy" id="2486020"/>
    <lineage>
        <taxon>Bacteria</taxon>
        <taxon>Bacillati</taxon>
        <taxon>Bacillota</taxon>
        <taxon>Bacilli</taxon>
        <taxon>Lactobacillales</taxon>
        <taxon>Lactobacillaceae</taxon>
        <taxon>Levilactobacillus</taxon>
    </lineage>
</organism>
<proteinExistence type="predicted"/>